<dbReference type="AlphaFoldDB" id="T1L5Z6"/>
<reference evidence="3" key="1">
    <citation type="submission" date="2011-08" db="EMBL/GenBank/DDBJ databases">
        <authorList>
            <person name="Rombauts S."/>
        </authorList>
    </citation>
    <scope>NUCLEOTIDE SEQUENCE</scope>
    <source>
        <strain evidence="3">London</strain>
    </source>
</reference>
<keyword evidence="3" id="KW-1185">Reference proteome</keyword>
<proteinExistence type="predicted"/>
<name>T1L5Z6_TETUR</name>
<evidence type="ECO:0000313" key="3">
    <source>
        <dbReference type="Proteomes" id="UP000015104"/>
    </source>
</evidence>
<feature type="transmembrane region" description="Helical" evidence="1">
    <location>
        <begin position="320"/>
        <end position="339"/>
    </location>
</feature>
<evidence type="ECO:0000256" key="1">
    <source>
        <dbReference type="SAM" id="Phobius"/>
    </source>
</evidence>
<keyword evidence="1" id="KW-1133">Transmembrane helix</keyword>
<dbReference type="HOGENOM" id="CLU_105284_0_0_1"/>
<organism evidence="2 3">
    <name type="scientific">Tetranychus urticae</name>
    <name type="common">Two-spotted spider mite</name>
    <dbReference type="NCBI Taxonomy" id="32264"/>
    <lineage>
        <taxon>Eukaryota</taxon>
        <taxon>Metazoa</taxon>
        <taxon>Ecdysozoa</taxon>
        <taxon>Arthropoda</taxon>
        <taxon>Chelicerata</taxon>
        <taxon>Arachnida</taxon>
        <taxon>Acari</taxon>
        <taxon>Acariformes</taxon>
        <taxon>Trombidiformes</taxon>
        <taxon>Prostigmata</taxon>
        <taxon>Eleutherengona</taxon>
        <taxon>Raphignathae</taxon>
        <taxon>Tetranychoidea</taxon>
        <taxon>Tetranychidae</taxon>
        <taxon>Tetranychus</taxon>
    </lineage>
</organism>
<evidence type="ECO:0000313" key="2">
    <source>
        <dbReference type="EnsemblMetazoa" id="tetur57g00070.1"/>
    </source>
</evidence>
<dbReference type="EMBL" id="CAEY01001519">
    <property type="status" value="NOT_ANNOTATED_CDS"/>
    <property type="molecule type" value="Genomic_DNA"/>
</dbReference>
<reference evidence="2" key="2">
    <citation type="submission" date="2015-06" db="UniProtKB">
        <authorList>
            <consortium name="EnsemblMetazoa"/>
        </authorList>
    </citation>
    <scope>IDENTIFICATION</scope>
</reference>
<sequence>MSDERNRIVTLINHEANPIEIFRQFETQRIELVCFPLKHCYYDGDLRNYQFHSEHEMVTRIVKSALLMGPYRIISYFANETNNKIHRWVDTGNGSTQYLEMTAVFSGRPNKELTGLINALKITITEGQDRNVTLYITQVEPFKRITITKKDGGYIDGLTESIGSRKIFIRDGKLNDRELVYDYKFGMKYTLSGSNECAIELRDAPDKLILVNPDYYGSEAYFQRTRDVITCKTHGDYLCLGIGHGDSLPDEDDNGLDCMVFSNSDQRLTRLSGEAPLKVIEKSYLKLYGSQFRSLGVKFAVVDVTIEDAPEKAKSNSTSVFFFIYSILITIVIFVKLAFDFRLIQRRNYSLRDYVSLKLFKSSI</sequence>
<keyword evidence="1" id="KW-0812">Transmembrane</keyword>
<keyword evidence="1" id="KW-0472">Membrane</keyword>
<dbReference type="EnsemblMetazoa" id="tetur57g00070.1">
    <property type="protein sequence ID" value="tetur57g00070.1"/>
    <property type="gene ID" value="tetur57g00070"/>
</dbReference>
<accession>T1L5Z6</accession>
<protein>
    <submittedName>
        <fullName evidence="2">Uncharacterized protein</fullName>
    </submittedName>
</protein>
<dbReference type="EMBL" id="CAEY01001520">
    <property type="status" value="NOT_ANNOTATED_CDS"/>
    <property type="molecule type" value="Genomic_DNA"/>
</dbReference>
<dbReference type="Proteomes" id="UP000015104">
    <property type="component" value="Unassembled WGS sequence"/>
</dbReference>